<feature type="transmembrane region" description="Helical" evidence="1">
    <location>
        <begin position="191"/>
        <end position="208"/>
    </location>
</feature>
<dbReference type="InterPro" id="IPR003675">
    <property type="entry name" value="Rce1/LyrA-like_dom"/>
</dbReference>
<feature type="transmembrane region" description="Helical" evidence="1">
    <location>
        <begin position="5"/>
        <end position="24"/>
    </location>
</feature>
<reference evidence="3 4" key="1">
    <citation type="submission" date="2014-12" db="EMBL/GenBank/DDBJ databases">
        <title>Genome assembly of Enhygromyxa salina DSM 15201.</title>
        <authorList>
            <person name="Sharma G."/>
            <person name="Subramanian S."/>
        </authorList>
    </citation>
    <scope>NUCLEOTIDE SEQUENCE [LARGE SCALE GENOMIC DNA]</scope>
    <source>
        <strain evidence="3 4">DSM 15201</strain>
    </source>
</reference>
<keyword evidence="3" id="KW-0378">Hydrolase</keyword>
<dbReference type="GO" id="GO:0006508">
    <property type="term" value="P:proteolysis"/>
    <property type="evidence" value="ECO:0007669"/>
    <property type="project" value="UniProtKB-KW"/>
</dbReference>
<keyword evidence="1" id="KW-0812">Transmembrane</keyword>
<comment type="caution">
    <text evidence="3">The sequence shown here is derived from an EMBL/GenBank/DDBJ whole genome shotgun (WGS) entry which is preliminary data.</text>
</comment>
<dbReference type="Pfam" id="PF02517">
    <property type="entry name" value="Rce1-like"/>
    <property type="match status" value="1"/>
</dbReference>
<dbReference type="EMBL" id="JMCC02000090">
    <property type="protein sequence ID" value="KIG13626.1"/>
    <property type="molecule type" value="Genomic_DNA"/>
</dbReference>
<feature type="transmembrane region" description="Helical" evidence="1">
    <location>
        <begin position="30"/>
        <end position="51"/>
    </location>
</feature>
<dbReference type="GO" id="GO:0080120">
    <property type="term" value="P:CAAX-box protein maturation"/>
    <property type="evidence" value="ECO:0007669"/>
    <property type="project" value="UniProtKB-ARBA"/>
</dbReference>
<sequence length="248" mass="26458">MVLLALSFVVGIAVLMGLMLVGVLPSAEAAGWSGVVAGPVLIGTAGITYLYMERMLAPTERASSPSLFLARADASTQPLVEKGERRGLGACVVIALGGVVIALLGSGLLSLIQQQVFATEVEEQQAIVELVGRRETFELVLLAVSAVVLAPLTEELLFRHMFFRRLLHGSGSTLAWILPAVAFSLAHWNPVGAVIYVWLGLVFAYSYLLSGRLWVAMAVHAGHNAFALCMLLWGPKTLSELPEGFLGF</sequence>
<gene>
    <name evidence="3" type="ORF">DB30_07834</name>
</gene>
<keyword evidence="1" id="KW-0472">Membrane</keyword>
<protein>
    <submittedName>
        <fullName evidence="3">CAAX amino terminal protease family protein</fullName>
    </submittedName>
</protein>
<dbReference type="AlphaFoldDB" id="A0A0C2CR26"/>
<keyword evidence="1" id="KW-1133">Transmembrane helix</keyword>
<feature type="transmembrane region" description="Helical" evidence="1">
    <location>
        <begin position="87"/>
        <end position="112"/>
    </location>
</feature>
<feature type="domain" description="CAAX prenyl protease 2/Lysostaphin resistance protein A-like" evidence="2">
    <location>
        <begin position="138"/>
        <end position="226"/>
    </location>
</feature>
<evidence type="ECO:0000256" key="1">
    <source>
        <dbReference type="SAM" id="Phobius"/>
    </source>
</evidence>
<feature type="transmembrane region" description="Helical" evidence="1">
    <location>
        <begin position="165"/>
        <end position="185"/>
    </location>
</feature>
<proteinExistence type="predicted"/>
<dbReference type="PANTHER" id="PTHR36435">
    <property type="entry name" value="SLR1288 PROTEIN"/>
    <property type="match status" value="1"/>
</dbReference>
<name>A0A0C2CR26_9BACT</name>
<accession>A0A0C2CR26</accession>
<organism evidence="3 4">
    <name type="scientific">Enhygromyxa salina</name>
    <dbReference type="NCBI Taxonomy" id="215803"/>
    <lineage>
        <taxon>Bacteria</taxon>
        <taxon>Pseudomonadati</taxon>
        <taxon>Myxococcota</taxon>
        <taxon>Polyangia</taxon>
        <taxon>Nannocystales</taxon>
        <taxon>Nannocystaceae</taxon>
        <taxon>Enhygromyxa</taxon>
    </lineage>
</organism>
<dbReference type="PANTHER" id="PTHR36435:SF1">
    <property type="entry name" value="CAAX AMINO TERMINAL PROTEASE FAMILY PROTEIN"/>
    <property type="match status" value="1"/>
</dbReference>
<feature type="transmembrane region" description="Helical" evidence="1">
    <location>
        <begin position="139"/>
        <end position="158"/>
    </location>
</feature>
<evidence type="ECO:0000259" key="2">
    <source>
        <dbReference type="Pfam" id="PF02517"/>
    </source>
</evidence>
<dbReference type="GO" id="GO:0004175">
    <property type="term" value="F:endopeptidase activity"/>
    <property type="evidence" value="ECO:0007669"/>
    <property type="project" value="UniProtKB-ARBA"/>
</dbReference>
<keyword evidence="3" id="KW-0645">Protease</keyword>
<dbReference type="InterPro" id="IPR052710">
    <property type="entry name" value="CAAX_protease"/>
</dbReference>
<evidence type="ECO:0000313" key="3">
    <source>
        <dbReference type="EMBL" id="KIG13626.1"/>
    </source>
</evidence>
<evidence type="ECO:0000313" key="4">
    <source>
        <dbReference type="Proteomes" id="UP000031599"/>
    </source>
</evidence>
<dbReference type="Proteomes" id="UP000031599">
    <property type="component" value="Unassembled WGS sequence"/>
</dbReference>